<reference evidence="1 3" key="1">
    <citation type="journal article" date="2008" name="Science">
        <title>The Physcomitrella genome reveals evolutionary insights into the conquest of land by plants.</title>
        <authorList>
            <person name="Rensing S."/>
            <person name="Lang D."/>
            <person name="Zimmer A."/>
            <person name="Terry A."/>
            <person name="Salamov A."/>
            <person name="Shapiro H."/>
            <person name="Nishiyama T."/>
            <person name="Perroud P.-F."/>
            <person name="Lindquist E."/>
            <person name="Kamisugi Y."/>
            <person name="Tanahashi T."/>
            <person name="Sakakibara K."/>
            <person name="Fujita T."/>
            <person name="Oishi K."/>
            <person name="Shin-I T."/>
            <person name="Kuroki Y."/>
            <person name="Toyoda A."/>
            <person name="Suzuki Y."/>
            <person name="Hashimoto A."/>
            <person name="Yamaguchi K."/>
            <person name="Sugano A."/>
            <person name="Kohara Y."/>
            <person name="Fujiyama A."/>
            <person name="Anterola A."/>
            <person name="Aoki S."/>
            <person name="Ashton N."/>
            <person name="Barbazuk W.B."/>
            <person name="Barker E."/>
            <person name="Bennetzen J."/>
            <person name="Bezanilla M."/>
            <person name="Blankenship R."/>
            <person name="Cho S.H."/>
            <person name="Dutcher S."/>
            <person name="Estelle M."/>
            <person name="Fawcett J.A."/>
            <person name="Gundlach H."/>
            <person name="Hanada K."/>
            <person name="Heyl A."/>
            <person name="Hicks K.A."/>
            <person name="Hugh J."/>
            <person name="Lohr M."/>
            <person name="Mayer K."/>
            <person name="Melkozernov A."/>
            <person name="Murata T."/>
            <person name="Nelson D."/>
            <person name="Pils B."/>
            <person name="Prigge M."/>
            <person name="Reiss B."/>
            <person name="Renner T."/>
            <person name="Rombauts S."/>
            <person name="Rushton P."/>
            <person name="Sanderfoot A."/>
            <person name="Schween G."/>
            <person name="Shiu S.-H."/>
            <person name="Stueber K."/>
            <person name="Theodoulou F.L."/>
            <person name="Tu H."/>
            <person name="Van de Peer Y."/>
            <person name="Verrier P.J."/>
            <person name="Waters E."/>
            <person name="Wood A."/>
            <person name="Yang L."/>
            <person name="Cove D."/>
            <person name="Cuming A."/>
            <person name="Hasebe M."/>
            <person name="Lucas S."/>
            <person name="Mishler D.B."/>
            <person name="Reski R."/>
            <person name="Grigoriev I."/>
            <person name="Quatrano R.S."/>
            <person name="Boore J.L."/>
        </authorList>
    </citation>
    <scope>NUCLEOTIDE SEQUENCE [LARGE SCALE GENOMIC DNA]</scope>
    <source>
        <strain evidence="2 3">cv. Gransden 2004</strain>
    </source>
</reference>
<dbReference type="Gene3D" id="3.90.1640.10">
    <property type="entry name" value="inorganic pyrophosphatase (n-terminal core)"/>
    <property type="match status" value="1"/>
</dbReference>
<dbReference type="InParanoid" id="A0A2K1KCT3"/>
<gene>
    <name evidence="1" type="ORF">PHYPA_010780</name>
</gene>
<dbReference type="GO" id="GO:0004309">
    <property type="term" value="F:exopolyphosphatase activity"/>
    <property type="evidence" value="ECO:0000318"/>
    <property type="project" value="GO_Central"/>
</dbReference>
<proteinExistence type="predicted"/>
<dbReference type="Proteomes" id="UP000006727">
    <property type="component" value="Chromosome 7"/>
</dbReference>
<reference evidence="1 3" key="2">
    <citation type="journal article" date="2018" name="Plant J.">
        <title>The Physcomitrella patens chromosome-scale assembly reveals moss genome structure and evolution.</title>
        <authorList>
            <person name="Lang D."/>
            <person name="Ullrich K.K."/>
            <person name="Murat F."/>
            <person name="Fuchs J."/>
            <person name="Jenkins J."/>
            <person name="Haas F.B."/>
            <person name="Piednoel M."/>
            <person name="Gundlach H."/>
            <person name="Van Bel M."/>
            <person name="Meyberg R."/>
            <person name="Vives C."/>
            <person name="Morata J."/>
            <person name="Symeonidi A."/>
            <person name="Hiss M."/>
            <person name="Muchero W."/>
            <person name="Kamisugi Y."/>
            <person name="Saleh O."/>
            <person name="Blanc G."/>
            <person name="Decker E.L."/>
            <person name="van Gessel N."/>
            <person name="Grimwood J."/>
            <person name="Hayes R.D."/>
            <person name="Graham S.W."/>
            <person name="Gunter L.E."/>
            <person name="McDaniel S.F."/>
            <person name="Hoernstein S.N.W."/>
            <person name="Larsson A."/>
            <person name="Li F.W."/>
            <person name="Perroud P.F."/>
            <person name="Phillips J."/>
            <person name="Ranjan P."/>
            <person name="Rokshar D.S."/>
            <person name="Rothfels C.J."/>
            <person name="Schneider L."/>
            <person name="Shu S."/>
            <person name="Stevenson D.W."/>
            <person name="Thummler F."/>
            <person name="Tillich M."/>
            <person name="Villarreal Aguilar J.C."/>
            <person name="Widiez T."/>
            <person name="Wong G.K."/>
            <person name="Wymore A."/>
            <person name="Zhang Y."/>
            <person name="Zimmer A.D."/>
            <person name="Quatrano R.S."/>
            <person name="Mayer K.F.X."/>
            <person name="Goodstein D."/>
            <person name="Casacuberta J.M."/>
            <person name="Vandepoele K."/>
            <person name="Reski R."/>
            <person name="Cuming A.C."/>
            <person name="Tuskan G.A."/>
            <person name="Maumus F."/>
            <person name="Salse J."/>
            <person name="Schmutz J."/>
            <person name="Rensing S.A."/>
        </authorList>
    </citation>
    <scope>NUCLEOTIDE SEQUENCE [LARGE SCALE GENOMIC DNA]</scope>
    <source>
        <strain evidence="2 3">cv. Gransden 2004</strain>
    </source>
</reference>
<dbReference type="PANTHER" id="PTHR12112">
    <property type="entry name" value="BNIP - RELATED"/>
    <property type="match status" value="1"/>
</dbReference>
<sequence length="458" mass="51084">MEVFEASTTHEVTIGASEALTSNRFPSVEKTEWDRQITPPLQADQSRRIGDVSVLCNSTLSFIFKCRKIQHFNRFLRRQKKCLLGALEKGNTDYFSVVLSGKDIDASSIIAMMCYAWFLQNKVLNVGEEPWKAVPMIEVPRHQMHNHKDADWLFDACGINVDELLYANEVTDKLLFAISKLGCPRVETDCIAADFGRKSCCFSTQLVLMIVQIEMASSIEAGRVKISTIEDVLVSRNEVCSLCTVLGEKLLAEAPCLLEPRYIKSLLLAAILLDTENLDIASLRDTEMANMPLVGSGSLGRNGFYDQLRGTEHDDRILNLIARNYGDGNQRSAKTKLQRRKLEQASAAWMNFHLNLSSIPPSNTQNRLPILLQLQFNIFGQHLVRHGDPSGFAIVQTYLVKHINKNSSLTDVLVHKSQGRASSFGSKVHKPHKGTKYAIPVQSITIPETSSSFSAVAL</sequence>
<dbReference type="EnsemblPlants" id="Pp3c7_23860V3.1">
    <property type="protein sequence ID" value="Pp3c7_23860V3.1"/>
    <property type="gene ID" value="Pp3c7_23860"/>
</dbReference>
<accession>A0A2K1KCT3</accession>
<dbReference type="PANTHER" id="PTHR12112:SF39">
    <property type="entry name" value="EG:152A3.5 PROTEIN (FBGN0003116_PN PROTEIN)"/>
    <property type="match status" value="1"/>
</dbReference>
<dbReference type="EMBL" id="ABEU02000007">
    <property type="protein sequence ID" value="PNR51593.1"/>
    <property type="molecule type" value="Genomic_DNA"/>
</dbReference>
<protein>
    <submittedName>
        <fullName evidence="1 2">Uncharacterized protein</fullName>
    </submittedName>
</protein>
<dbReference type="Gramene" id="Pp3c7_23860V3.1">
    <property type="protein sequence ID" value="Pp3c7_23860V3.1"/>
    <property type="gene ID" value="Pp3c7_23860"/>
</dbReference>
<evidence type="ECO:0000313" key="1">
    <source>
        <dbReference type="EMBL" id="PNR51593.1"/>
    </source>
</evidence>
<evidence type="ECO:0000313" key="3">
    <source>
        <dbReference type="Proteomes" id="UP000006727"/>
    </source>
</evidence>
<evidence type="ECO:0000313" key="2">
    <source>
        <dbReference type="EnsemblPlants" id="Pp3c7_23860V3.1"/>
    </source>
</evidence>
<keyword evidence="3" id="KW-1185">Reference proteome</keyword>
<name>A0A2K1KCT3_PHYPA</name>
<dbReference type="AlphaFoldDB" id="A0A2K1KCT3"/>
<dbReference type="GO" id="GO:0005737">
    <property type="term" value="C:cytoplasm"/>
    <property type="evidence" value="ECO:0000318"/>
    <property type="project" value="GO_Central"/>
</dbReference>
<reference evidence="2" key="3">
    <citation type="submission" date="2020-12" db="UniProtKB">
        <authorList>
            <consortium name="EnsemblPlants"/>
        </authorList>
    </citation>
    <scope>IDENTIFICATION</scope>
</reference>
<organism evidence="1">
    <name type="scientific">Physcomitrium patens</name>
    <name type="common">Spreading-leaved earth moss</name>
    <name type="synonym">Physcomitrella patens</name>
    <dbReference type="NCBI Taxonomy" id="3218"/>
    <lineage>
        <taxon>Eukaryota</taxon>
        <taxon>Viridiplantae</taxon>
        <taxon>Streptophyta</taxon>
        <taxon>Embryophyta</taxon>
        <taxon>Bryophyta</taxon>
        <taxon>Bryophytina</taxon>
        <taxon>Bryopsida</taxon>
        <taxon>Funariidae</taxon>
        <taxon>Funariales</taxon>
        <taxon>Funariaceae</taxon>
        <taxon>Physcomitrium</taxon>
    </lineage>
</organism>